<name>A0AAV7GSM9_DENCH</name>
<dbReference type="AlphaFoldDB" id="A0AAV7GSM9"/>
<feature type="transmembrane region" description="Helical" evidence="1">
    <location>
        <begin position="12"/>
        <end position="35"/>
    </location>
</feature>
<evidence type="ECO:0000256" key="1">
    <source>
        <dbReference type="SAM" id="Phobius"/>
    </source>
</evidence>
<keyword evidence="1" id="KW-1133">Transmembrane helix</keyword>
<dbReference type="Proteomes" id="UP000775213">
    <property type="component" value="Unassembled WGS sequence"/>
</dbReference>
<feature type="transmembrane region" description="Helical" evidence="1">
    <location>
        <begin position="90"/>
        <end position="114"/>
    </location>
</feature>
<evidence type="ECO:0000313" key="2">
    <source>
        <dbReference type="EMBL" id="KAH0458783.1"/>
    </source>
</evidence>
<keyword evidence="1" id="KW-0472">Membrane</keyword>
<keyword evidence="3" id="KW-1185">Reference proteome</keyword>
<gene>
    <name evidence="2" type="ORF">IEQ34_011597</name>
</gene>
<accession>A0AAV7GSM9</accession>
<dbReference type="EMBL" id="JAGFBR010000011">
    <property type="protein sequence ID" value="KAH0458783.1"/>
    <property type="molecule type" value="Genomic_DNA"/>
</dbReference>
<comment type="caution">
    <text evidence="2">The sequence shown here is derived from an EMBL/GenBank/DDBJ whole genome shotgun (WGS) entry which is preliminary data.</text>
</comment>
<reference evidence="2 3" key="1">
    <citation type="journal article" date="2021" name="Hortic Res">
        <title>Chromosome-scale assembly of the Dendrobium chrysotoxum genome enhances the understanding of orchid evolution.</title>
        <authorList>
            <person name="Zhang Y."/>
            <person name="Zhang G.Q."/>
            <person name="Zhang D."/>
            <person name="Liu X.D."/>
            <person name="Xu X.Y."/>
            <person name="Sun W.H."/>
            <person name="Yu X."/>
            <person name="Zhu X."/>
            <person name="Wang Z.W."/>
            <person name="Zhao X."/>
            <person name="Zhong W.Y."/>
            <person name="Chen H."/>
            <person name="Yin W.L."/>
            <person name="Huang T."/>
            <person name="Niu S.C."/>
            <person name="Liu Z.J."/>
        </authorList>
    </citation>
    <scope>NUCLEOTIDE SEQUENCE [LARGE SCALE GENOMIC DNA]</scope>
    <source>
        <strain evidence="2">Lindl</strain>
    </source>
</reference>
<evidence type="ECO:0000313" key="3">
    <source>
        <dbReference type="Proteomes" id="UP000775213"/>
    </source>
</evidence>
<proteinExistence type="predicted"/>
<sequence>MDSTIRLMFRYYYVFHILVQWPLFFTSVAAAPAYYRQVLDSLTHGNFSLYQLLGIISVTRYLSSVLIFLRKCSITIFPCFGLVPARQEKSFFFFLFLLVNNNSLSLSLSLYIYIYTHTHTQKVLRWSPEANLPFSSRESCYFNFVP</sequence>
<feature type="transmembrane region" description="Helical" evidence="1">
    <location>
        <begin position="47"/>
        <end position="69"/>
    </location>
</feature>
<organism evidence="2 3">
    <name type="scientific">Dendrobium chrysotoxum</name>
    <name type="common">Orchid</name>
    <dbReference type="NCBI Taxonomy" id="161865"/>
    <lineage>
        <taxon>Eukaryota</taxon>
        <taxon>Viridiplantae</taxon>
        <taxon>Streptophyta</taxon>
        <taxon>Embryophyta</taxon>
        <taxon>Tracheophyta</taxon>
        <taxon>Spermatophyta</taxon>
        <taxon>Magnoliopsida</taxon>
        <taxon>Liliopsida</taxon>
        <taxon>Asparagales</taxon>
        <taxon>Orchidaceae</taxon>
        <taxon>Epidendroideae</taxon>
        <taxon>Malaxideae</taxon>
        <taxon>Dendrobiinae</taxon>
        <taxon>Dendrobium</taxon>
    </lineage>
</organism>
<keyword evidence="1" id="KW-0812">Transmembrane</keyword>
<protein>
    <submittedName>
        <fullName evidence="2">Uncharacterized protein</fullName>
    </submittedName>
</protein>